<name>A0A0V0TAC4_9BILA</name>
<proteinExistence type="predicted"/>
<reference evidence="1 2" key="1">
    <citation type="submission" date="2015-01" db="EMBL/GenBank/DDBJ databases">
        <title>Evolution of Trichinella species and genotypes.</title>
        <authorList>
            <person name="Korhonen P.K."/>
            <person name="Edoardo P."/>
            <person name="Giuseppe L.R."/>
            <person name="Gasser R.B."/>
        </authorList>
    </citation>
    <scope>NUCLEOTIDE SEQUENCE [LARGE SCALE GENOMIC DNA]</scope>
    <source>
        <strain evidence="1">ISS417</strain>
    </source>
</reference>
<organism evidence="1 2">
    <name type="scientific">Trichinella murrelli</name>
    <dbReference type="NCBI Taxonomy" id="144512"/>
    <lineage>
        <taxon>Eukaryota</taxon>
        <taxon>Metazoa</taxon>
        <taxon>Ecdysozoa</taxon>
        <taxon>Nematoda</taxon>
        <taxon>Enoplea</taxon>
        <taxon>Dorylaimia</taxon>
        <taxon>Trichinellida</taxon>
        <taxon>Trichinellidae</taxon>
        <taxon>Trichinella</taxon>
    </lineage>
</organism>
<gene>
    <name evidence="1" type="ORF">T05_9465</name>
</gene>
<sequence>MGITKQTCIDKAVHSNTVLIFQLPQNYLKYEKQNKQTVFNCQIKELQYFVDLRRIKERKCFRCSVEIASKHTASAIKLACSFSIH</sequence>
<keyword evidence="2" id="KW-1185">Reference proteome</keyword>
<protein>
    <submittedName>
        <fullName evidence="1">Uncharacterized protein</fullName>
    </submittedName>
</protein>
<accession>A0A0V0TAC4</accession>
<evidence type="ECO:0000313" key="1">
    <source>
        <dbReference type="EMBL" id="KRX35926.1"/>
    </source>
</evidence>
<dbReference type="EMBL" id="JYDJ01000399">
    <property type="protein sequence ID" value="KRX35926.1"/>
    <property type="molecule type" value="Genomic_DNA"/>
</dbReference>
<dbReference type="AlphaFoldDB" id="A0A0V0TAC4"/>
<comment type="caution">
    <text evidence="1">The sequence shown here is derived from an EMBL/GenBank/DDBJ whole genome shotgun (WGS) entry which is preliminary data.</text>
</comment>
<dbReference type="Proteomes" id="UP000055048">
    <property type="component" value="Unassembled WGS sequence"/>
</dbReference>
<evidence type="ECO:0000313" key="2">
    <source>
        <dbReference type="Proteomes" id="UP000055048"/>
    </source>
</evidence>